<evidence type="ECO:0000256" key="1">
    <source>
        <dbReference type="SAM" id="MobiDB-lite"/>
    </source>
</evidence>
<sequence>MGGGGQKQRGNNQIYYITIQPTHMFNDELSQQNGVKYNEAMVQIKPTCQDTTSLSAAPGMGGCRSASESQIEQK</sequence>
<dbReference type="AlphaFoldDB" id="A0A5J4UH08"/>
<name>A0A5J4UH08_9EUKA</name>
<comment type="caution">
    <text evidence="2">The sequence shown here is derived from an EMBL/GenBank/DDBJ whole genome shotgun (WGS) entry which is preliminary data.</text>
</comment>
<dbReference type="Proteomes" id="UP000324800">
    <property type="component" value="Unassembled WGS sequence"/>
</dbReference>
<accession>A0A5J4UH08</accession>
<proteinExistence type="predicted"/>
<organism evidence="2 3">
    <name type="scientific">Streblomastix strix</name>
    <dbReference type="NCBI Taxonomy" id="222440"/>
    <lineage>
        <taxon>Eukaryota</taxon>
        <taxon>Metamonada</taxon>
        <taxon>Preaxostyla</taxon>
        <taxon>Oxymonadida</taxon>
        <taxon>Streblomastigidae</taxon>
        <taxon>Streblomastix</taxon>
    </lineage>
</organism>
<feature type="region of interest" description="Disordered" evidence="1">
    <location>
        <begin position="51"/>
        <end position="74"/>
    </location>
</feature>
<protein>
    <submittedName>
        <fullName evidence="2">Uncharacterized protein</fullName>
    </submittedName>
</protein>
<evidence type="ECO:0000313" key="2">
    <source>
        <dbReference type="EMBL" id="KAA6369192.1"/>
    </source>
</evidence>
<evidence type="ECO:0000313" key="3">
    <source>
        <dbReference type="Proteomes" id="UP000324800"/>
    </source>
</evidence>
<dbReference type="EMBL" id="SNRW01016604">
    <property type="protein sequence ID" value="KAA6369192.1"/>
    <property type="molecule type" value="Genomic_DNA"/>
</dbReference>
<reference evidence="2 3" key="1">
    <citation type="submission" date="2019-03" db="EMBL/GenBank/DDBJ databases">
        <title>Single cell metagenomics reveals metabolic interactions within the superorganism composed of flagellate Streblomastix strix and complex community of Bacteroidetes bacteria on its surface.</title>
        <authorList>
            <person name="Treitli S.C."/>
            <person name="Kolisko M."/>
            <person name="Husnik F."/>
            <person name="Keeling P."/>
            <person name="Hampl V."/>
        </authorList>
    </citation>
    <scope>NUCLEOTIDE SEQUENCE [LARGE SCALE GENOMIC DNA]</scope>
    <source>
        <strain evidence="2">ST1C</strain>
    </source>
</reference>
<gene>
    <name evidence="2" type="ORF">EZS28_035282</name>
</gene>